<dbReference type="InterPro" id="IPR050155">
    <property type="entry name" value="HAD-like_hydrolase_sf"/>
</dbReference>
<dbReference type="SFLD" id="SFLDG01129">
    <property type="entry name" value="C1.5:_HAD__Beta-PGM__Phosphata"/>
    <property type="match status" value="1"/>
</dbReference>
<dbReference type="Gene3D" id="1.10.150.240">
    <property type="entry name" value="Putative phosphatase, domain 2"/>
    <property type="match status" value="1"/>
</dbReference>
<dbReference type="InterPro" id="IPR023214">
    <property type="entry name" value="HAD_sf"/>
</dbReference>
<keyword evidence="2" id="KW-1185">Reference proteome</keyword>
<dbReference type="GO" id="GO:0008967">
    <property type="term" value="F:phosphoglycolate phosphatase activity"/>
    <property type="evidence" value="ECO:0007669"/>
    <property type="project" value="TreeGrafter"/>
</dbReference>
<evidence type="ECO:0000313" key="1">
    <source>
        <dbReference type="EMBL" id="TWH83561.1"/>
    </source>
</evidence>
<dbReference type="GO" id="GO:0006281">
    <property type="term" value="P:DNA repair"/>
    <property type="evidence" value="ECO:0007669"/>
    <property type="project" value="TreeGrafter"/>
</dbReference>
<sequence>MKFPGVKTIYFDFDGTLNNSIKIYSPAFRMAYDFLVENKKAESREWKDDEISRWLGYTRIEMWDDFMKDLDETFKDRAGAIIGREMHNQLLSGNGCLYDNAAEVLQSLKKRGLKLVFLSNCSVRYMEAAVAAFNLDGYFDDFICSEMYDFIPKHEVLKIIKNNYPMNQVIVGDRFHDIEAGVKNEIYSVYCQYGYGEEKEGDMASAKIKDIREILTLV</sequence>
<dbReference type="Proteomes" id="UP000315343">
    <property type="component" value="Unassembled WGS sequence"/>
</dbReference>
<dbReference type="SFLD" id="SFLDS00003">
    <property type="entry name" value="Haloacid_Dehalogenase"/>
    <property type="match status" value="1"/>
</dbReference>
<comment type="caution">
    <text evidence="1">The sequence shown here is derived from an EMBL/GenBank/DDBJ whole genome shotgun (WGS) entry which is preliminary data.</text>
</comment>
<dbReference type="SUPFAM" id="SSF56784">
    <property type="entry name" value="HAD-like"/>
    <property type="match status" value="1"/>
</dbReference>
<dbReference type="Pfam" id="PF13419">
    <property type="entry name" value="HAD_2"/>
    <property type="match status" value="1"/>
</dbReference>
<dbReference type="PANTHER" id="PTHR43434">
    <property type="entry name" value="PHOSPHOGLYCOLATE PHOSPHATASE"/>
    <property type="match status" value="1"/>
</dbReference>
<dbReference type="Gene3D" id="3.40.50.1000">
    <property type="entry name" value="HAD superfamily/HAD-like"/>
    <property type="match status" value="1"/>
</dbReference>
<evidence type="ECO:0000313" key="2">
    <source>
        <dbReference type="Proteomes" id="UP000315343"/>
    </source>
</evidence>
<gene>
    <name evidence="1" type="ORF">LY60_00171</name>
</gene>
<dbReference type="InterPro" id="IPR041492">
    <property type="entry name" value="HAD_2"/>
</dbReference>
<dbReference type="EMBL" id="VLKH01000001">
    <property type="protein sequence ID" value="TWH83561.1"/>
    <property type="molecule type" value="Genomic_DNA"/>
</dbReference>
<dbReference type="InterPro" id="IPR023198">
    <property type="entry name" value="PGP-like_dom2"/>
</dbReference>
<dbReference type="PANTHER" id="PTHR43434:SF1">
    <property type="entry name" value="PHOSPHOGLYCOLATE PHOSPHATASE"/>
    <property type="match status" value="1"/>
</dbReference>
<dbReference type="OrthoDB" id="9807630at2"/>
<name>A0A562JK41_9FIRM</name>
<organism evidence="1 2">
    <name type="scientific">Sedimentibacter saalensis</name>
    <dbReference type="NCBI Taxonomy" id="130788"/>
    <lineage>
        <taxon>Bacteria</taxon>
        <taxon>Bacillati</taxon>
        <taxon>Bacillota</taxon>
        <taxon>Tissierellia</taxon>
        <taxon>Sedimentibacter</taxon>
    </lineage>
</organism>
<proteinExistence type="predicted"/>
<dbReference type="AlphaFoldDB" id="A0A562JK41"/>
<dbReference type="InterPro" id="IPR036412">
    <property type="entry name" value="HAD-like_sf"/>
</dbReference>
<accession>A0A562JK41</accession>
<protein>
    <submittedName>
        <fullName evidence="1">Phosphoglycolate phosphatase</fullName>
    </submittedName>
</protein>
<reference evidence="1 2" key="1">
    <citation type="submission" date="2019-07" db="EMBL/GenBank/DDBJ databases">
        <title>Genomic Encyclopedia of Type Strains, Phase I: the one thousand microbial genomes (KMG-I) project.</title>
        <authorList>
            <person name="Kyrpides N."/>
        </authorList>
    </citation>
    <scope>NUCLEOTIDE SEQUENCE [LARGE SCALE GENOMIC DNA]</scope>
    <source>
        <strain evidence="1 2">DSM 13558</strain>
    </source>
</reference>